<gene>
    <name evidence="4" type="ORF">GCM10023189_20760</name>
</gene>
<evidence type="ECO:0000256" key="1">
    <source>
        <dbReference type="SAM" id="MobiDB-lite"/>
    </source>
</evidence>
<organism evidence="4 5">
    <name type="scientific">Nibrella saemangeumensis</name>
    <dbReference type="NCBI Taxonomy" id="1084526"/>
    <lineage>
        <taxon>Bacteria</taxon>
        <taxon>Pseudomonadati</taxon>
        <taxon>Bacteroidota</taxon>
        <taxon>Cytophagia</taxon>
        <taxon>Cytophagales</taxon>
        <taxon>Spirosomataceae</taxon>
        <taxon>Nibrella</taxon>
    </lineage>
</organism>
<reference evidence="5" key="1">
    <citation type="journal article" date="2019" name="Int. J. Syst. Evol. Microbiol.">
        <title>The Global Catalogue of Microorganisms (GCM) 10K type strain sequencing project: providing services to taxonomists for standard genome sequencing and annotation.</title>
        <authorList>
            <consortium name="The Broad Institute Genomics Platform"/>
            <consortium name="The Broad Institute Genome Sequencing Center for Infectious Disease"/>
            <person name="Wu L."/>
            <person name="Ma J."/>
        </authorList>
    </citation>
    <scope>NUCLEOTIDE SEQUENCE [LARGE SCALE GENOMIC DNA]</scope>
    <source>
        <strain evidence="5">JCM 17927</strain>
    </source>
</reference>
<dbReference type="Proteomes" id="UP001501175">
    <property type="component" value="Unassembled WGS sequence"/>
</dbReference>
<dbReference type="Pfam" id="PF04773">
    <property type="entry name" value="FecR"/>
    <property type="match status" value="1"/>
</dbReference>
<evidence type="ECO:0000313" key="4">
    <source>
        <dbReference type="EMBL" id="GAA4454385.1"/>
    </source>
</evidence>
<dbReference type="PIRSF" id="PIRSF018266">
    <property type="entry name" value="FecR"/>
    <property type="match status" value="1"/>
</dbReference>
<proteinExistence type="predicted"/>
<dbReference type="InterPro" id="IPR012373">
    <property type="entry name" value="Ferrdict_sens_TM"/>
</dbReference>
<feature type="domain" description="FecR protein" evidence="2">
    <location>
        <begin position="163"/>
        <end position="253"/>
    </location>
</feature>
<dbReference type="InterPro" id="IPR006860">
    <property type="entry name" value="FecR"/>
</dbReference>
<dbReference type="Gene3D" id="3.55.50.30">
    <property type="match status" value="1"/>
</dbReference>
<dbReference type="PANTHER" id="PTHR30273:SF2">
    <property type="entry name" value="PROTEIN FECR"/>
    <property type="match status" value="1"/>
</dbReference>
<dbReference type="Gene3D" id="2.60.120.1440">
    <property type="match status" value="1"/>
</dbReference>
<evidence type="ECO:0000313" key="5">
    <source>
        <dbReference type="Proteomes" id="UP001501175"/>
    </source>
</evidence>
<comment type="caution">
    <text evidence="4">The sequence shown here is derived from an EMBL/GenBank/DDBJ whole genome shotgun (WGS) entry which is preliminary data.</text>
</comment>
<dbReference type="InterPro" id="IPR032508">
    <property type="entry name" value="FecR_C"/>
</dbReference>
<feature type="compositionally biased region" description="Low complexity" evidence="1">
    <location>
        <begin position="76"/>
        <end position="89"/>
    </location>
</feature>
<evidence type="ECO:0000259" key="2">
    <source>
        <dbReference type="Pfam" id="PF04773"/>
    </source>
</evidence>
<name>A0ABP8MST3_9BACT</name>
<dbReference type="PANTHER" id="PTHR30273">
    <property type="entry name" value="PERIPLASMIC SIGNAL SENSOR AND SIGMA FACTOR ACTIVATOR FECR-RELATED"/>
    <property type="match status" value="1"/>
</dbReference>
<dbReference type="EMBL" id="BAABHD010000024">
    <property type="protein sequence ID" value="GAA4454385.1"/>
    <property type="molecule type" value="Genomic_DNA"/>
</dbReference>
<feature type="region of interest" description="Disordered" evidence="1">
    <location>
        <begin position="75"/>
        <end position="98"/>
    </location>
</feature>
<evidence type="ECO:0000259" key="3">
    <source>
        <dbReference type="Pfam" id="PF16344"/>
    </source>
</evidence>
<accession>A0ABP8MST3</accession>
<evidence type="ECO:0008006" key="6">
    <source>
        <dbReference type="Google" id="ProtNLM"/>
    </source>
</evidence>
<protein>
    <recommendedName>
        <fullName evidence="6">FecR family protein</fullName>
    </recommendedName>
</protein>
<dbReference type="Pfam" id="PF16344">
    <property type="entry name" value="FecR_C"/>
    <property type="match status" value="1"/>
</dbReference>
<feature type="domain" description="Protein FecR C-terminal" evidence="3">
    <location>
        <begin position="296"/>
        <end position="360"/>
    </location>
</feature>
<sequence length="370" mass="40948">MDKPEQPMNDDLLGKYLAGEANAAESERVRQWLGEDEVYQQEFDKFERIWETAGQVNREAPVDTDAAWLKMKSRMTATSTPASTAQAPTVPAPATPPPPFPSVETPPTDETIVRPLSGRGATPWRTYWRAAAMIALVCTLGWLAFQKYLNKPEAEVVAIQSVKTTNQKQERTLPDGTKVTLNRGSRLSFPQAFASDSREVTLSGEAFFEVTPDPARPFRIKAQGTTVQVLGTSFSVRAYDENVKVAVRTGKVEFTAKKKAVTLVKNETAAFDAAEDTIRKLPKLDVNLFSYKTGRLEFKNDRLSDVVQTLNDVYQADVQLANPGLQNCLLTVTFDDESLDHVLNVTAETLGLRVRREGSRAIFEGKGCAQ</sequence>
<keyword evidence="5" id="KW-1185">Reference proteome</keyword>